<comment type="similarity">
    <text evidence="3">Belongs to the ribonucleoside diphosphate reductase small chain family. R2-like ligand binding oxidase subfamily.</text>
</comment>
<dbReference type="Gene3D" id="1.10.620.20">
    <property type="entry name" value="Ribonucleotide Reductase, subunit A"/>
    <property type="match status" value="1"/>
</dbReference>
<keyword evidence="6 11" id="KW-0560">Oxidoreductase</keyword>
<proteinExistence type="inferred from homology"/>
<comment type="cofactor">
    <cofactor evidence="2">
        <name>Fe cation</name>
        <dbReference type="ChEBI" id="CHEBI:24875"/>
    </cofactor>
</comment>
<dbReference type="InterPro" id="IPR000358">
    <property type="entry name" value="RNR_small_fam"/>
</dbReference>
<dbReference type="EMBL" id="JAUSTP010000016">
    <property type="protein sequence ID" value="MDQ0190247.1"/>
    <property type="molecule type" value="Genomic_DNA"/>
</dbReference>
<evidence type="ECO:0000256" key="7">
    <source>
        <dbReference type="ARBA" id="ARBA00023004"/>
    </source>
</evidence>
<dbReference type="InterPro" id="IPR009078">
    <property type="entry name" value="Ferritin-like_SF"/>
</dbReference>
<evidence type="ECO:0000256" key="8">
    <source>
        <dbReference type="ARBA" id="ARBA00023211"/>
    </source>
</evidence>
<evidence type="ECO:0000256" key="4">
    <source>
        <dbReference type="ARBA" id="ARBA00013559"/>
    </source>
</evidence>
<evidence type="ECO:0000313" key="11">
    <source>
        <dbReference type="EMBL" id="MDQ0190247.1"/>
    </source>
</evidence>
<keyword evidence="8" id="KW-0464">Manganese</keyword>
<evidence type="ECO:0000256" key="5">
    <source>
        <dbReference type="ARBA" id="ARBA00022723"/>
    </source>
</evidence>
<dbReference type="PANTHER" id="PTHR23409">
    <property type="entry name" value="RIBONUCLEOSIDE-DIPHOSPHATE REDUCTASE SMALL CHAIN"/>
    <property type="match status" value="1"/>
</dbReference>
<reference evidence="11 12" key="1">
    <citation type="submission" date="2023-07" db="EMBL/GenBank/DDBJ databases">
        <title>Genomic Encyclopedia of Type Strains, Phase IV (KMG-IV): sequencing the most valuable type-strain genomes for metagenomic binning, comparative biology and taxonomic classification.</title>
        <authorList>
            <person name="Goeker M."/>
        </authorList>
    </citation>
    <scope>NUCLEOTIDE SEQUENCE [LARGE SCALE GENOMIC DNA]</scope>
    <source>
        <strain evidence="11 12">DSM 4006</strain>
    </source>
</reference>
<dbReference type="NCBIfam" id="NF006202">
    <property type="entry name" value="PRK08326.1-5"/>
    <property type="match status" value="1"/>
</dbReference>
<dbReference type="InterPro" id="IPR012348">
    <property type="entry name" value="RNR-like"/>
</dbReference>
<keyword evidence="12" id="KW-1185">Reference proteome</keyword>
<dbReference type="PANTHER" id="PTHR23409:SF36">
    <property type="entry name" value="R2-LIKE LIGAND BINDING OXIDASE"/>
    <property type="match status" value="1"/>
</dbReference>
<evidence type="ECO:0000313" key="12">
    <source>
        <dbReference type="Proteomes" id="UP001232973"/>
    </source>
</evidence>
<dbReference type="GO" id="GO:0004748">
    <property type="term" value="F:ribonucleoside-diphosphate reductase activity, thioredoxin disulfide as acceptor"/>
    <property type="evidence" value="ECO:0007669"/>
    <property type="project" value="UniProtKB-EC"/>
</dbReference>
<evidence type="ECO:0000256" key="6">
    <source>
        <dbReference type="ARBA" id="ARBA00023002"/>
    </source>
</evidence>
<dbReference type="SUPFAM" id="SSF47240">
    <property type="entry name" value="Ferritin-like"/>
    <property type="match status" value="1"/>
</dbReference>
<dbReference type="Pfam" id="PF00268">
    <property type="entry name" value="Ribonuc_red_sm"/>
    <property type="match status" value="1"/>
</dbReference>
<dbReference type="InterPro" id="IPR033908">
    <property type="entry name" value="R2LOX"/>
</dbReference>
<dbReference type="NCBIfam" id="NF006200">
    <property type="entry name" value="PRK08326.1-3"/>
    <property type="match status" value="1"/>
</dbReference>
<organism evidence="11 12">
    <name type="scientific">Alicyclobacillus cycloheptanicus</name>
    <dbReference type="NCBI Taxonomy" id="1457"/>
    <lineage>
        <taxon>Bacteria</taxon>
        <taxon>Bacillati</taxon>
        <taxon>Bacillota</taxon>
        <taxon>Bacilli</taxon>
        <taxon>Bacillales</taxon>
        <taxon>Alicyclobacillaceae</taxon>
        <taxon>Alicyclobacillus</taxon>
    </lineage>
</organism>
<comment type="caution">
    <text evidence="11">The sequence shown here is derived from an EMBL/GenBank/DDBJ whole genome shotgun (WGS) entry which is preliminary data.</text>
</comment>
<name>A0ABT9XJ72_9BACL</name>
<dbReference type="Proteomes" id="UP001232973">
    <property type="component" value="Unassembled WGS sequence"/>
</dbReference>
<evidence type="ECO:0000256" key="10">
    <source>
        <dbReference type="ARBA" id="ARBA00032636"/>
    </source>
</evidence>
<keyword evidence="5" id="KW-0479">Metal-binding</keyword>
<dbReference type="CDD" id="cd07911">
    <property type="entry name" value="RNRR2_Rv0233_like"/>
    <property type="match status" value="1"/>
</dbReference>
<keyword evidence="7" id="KW-0408">Iron</keyword>
<protein>
    <recommendedName>
        <fullName evidence="4">R2-like ligand binding oxidase</fullName>
    </recommendedName>
    <alternativeName>
        <fullName evidence="10">Ribonucleotide reductase R2 subunit homolog</fullName>
    </alternativeName>
    <alternativeName>
        <fullName evidence="9">Ribonucleotide reductase small subunit homolog</fullName>
    </alternativeName>
</protein>
<gene>
    <name evidence="11" type="ORF">J2S03_002111</name>
</gene>
<accession>A0ABT9XJ72</accession>
<evidence type="ECO:0000256" key="9">
    <source>
        <dbReference type="ARBA" id="ARBA00031672"/>
    </source>
</evidence>
<comment type="cofactor">
    <cofactor evidence="1">
        <name>Mn(2+)</name>
        <dbReference type="ChEBI" id="CHEBI:29035"/>
    </cofactor>
</comment>
<dbReference type="RefSeq" id="WP_307016292.1">
    <property type="nucleotide sequence ID" value="NZ_JAUANV010000017.1"/>
</dbReference>
<evidence type="ECO:0000256" key="3">
    <source>
        <dbReference type="ARBA" id="ARBA00007873"/>
    </source>
</evidence>
<evidence type="ECO:0000256" key="1">
    <source>
        <dbReference type="ARBA" id="ARBA00001936"/>
    </source>
</evidence>
<evidence type="ECO:0000256" key="2">
    <source>
        <dbReference type="ARBA" id="ARBA00001962"/>
    </source>
</evidence>
<sequence>MRTYKTTSETGLEHQSFPLRLYHKAKKLGIWDPRDIDFTQDKADWAQMPDTERDNVLRILSHFQSGEEAVTVDLLPLVDLIAQEGRVEEEMFLTTFLFEEAKHTEFFRRFLDEVAQDQSDLARYHSPAYRTIFYERLPEAMGRLRTDKSREAVVEASITYNMIVEGVIAETGYFLFFESMKKKNRLPGLVEGLTYTKRDESRHVSFGTYLIQRCLQDDPGLWGLVNQKLSGFIPVLVQYIQENFCPDQLPTGVDYNDFLTYSTSLLQSRLATLQRALHRSIDEIYRVGEREVEIVEEAHSTTG</sequence>